<feature type="domain" description="Metallo-beta-lactamase" evidence="4">
    <location>
        <begin position="32"/>
        <end position="228"/>
    </location>
</feature>
<keyword evidence="3" id="KW-0732">Signal</keyword>
<evidence type="ECO:0000256" key="2">
    <source>
        <dbReference type="HAMAP-Rule" id="MF_00457"/>
    </source>
</evidence>
<dbReference type="InterPro" id="IPR022877">
    <property type="entry name" value="UPF0173"/>
</dbReference>
<gene>
    <name evidence="5" type="ORF">SAMN02745119_02946</name>
</gene>
<dbReference type="PANTHER" id="PTHR43546:SF3">
    <property type="entry name" value="UPF0173 METAL-DEPENDENT HYDROLASE MJ1163"/>
    <property type="match status" value="1"/>
</dbReference>
<dbReference type="InterPro" id="IPR001279">
    <property type="entry name" value="Metallo-B-lactamas"/>
</dbReference>
<dbReference type="Proteomes" id="UP000190102">
    <property type="component" value="Unassembled WGS sequence"/>
</dbReference>
<dbReference type="AlphaFoldDB" id="A0A1T4RL87"/>
<proteinExistence type="inferred from homology"/>
<dbReference type="STRING" id="115783.SAMN02745119_02946"/>
<name>A0A1T4RL87_9BACT</name>
<dbReference type="CDD" id="cd06262">
    <property type="entry name" value="metallo-hydrolase-like_MBL-fold"/>
    <property type="match status" value="1"/>
</dbReference>
<evidence type="ECO:0000313" key="6">
    <source>
        <dbReference type="Proteomes" id="UP000190102"/>
    </source>
</evidence>
<dbReference type="SMART" id="SM00849">
    <property type="entry name" value="Lactamase_B"/>
    <property type="match status" value="1"/>
</dbReference>
<dbReference type="HAMAP" id="MF_00457">
    <property type="entry name" value="UPF0173"/>
    <property type="match status" value="1"/>
</dbReference>
<accession>A0A1T4RL87</accession>
<reference evidence="6" key="1">
    <citation type="submission" date="2017-02" db="EMBL/GenBank/DDBJ databases">
        <authorList>
            <person name="Varghese N."/>
            <person name="Submissions S."/>
        </authorList>
    </citation>
    <scope>NUCLEOTIDE SEQUENCE [LARGE SCALE GENOMIC DNA]</scope>
    <source>
        <strain evidence="6">ATCC BAA-34</strain>
    </source>
</reference>
<feature type="signal peptide" evidence="3">
    <location>
        <begin position="1"/>
        <end position="23"/>
    </location>
</feature>
<evidence type="ECO:0000313" key="5">
    <source>
        <dbReference type="EMBL" id="SKA16755.1"/>
    </source>
</evidence>
<dbReference type="EMBL" id="FUWR01000021">
    <property type="protein sequence ID" value="SKA16755.1"/>
    <property type="molecule type" value="Genomic_DNA"/>
</dbReference>
<dbReference type="InterPro" id="IPR036866">
    <property type="entry name" value="RibonucZ/Hydroxyglut_hydro"/>
</dbReference>
<evidence type="ECO:0000256" key="1">
    <source>
        <dbReference type="ARBA" id="ARBA00022801"/>
    </source>
</evidence>
<feature type="chain" id="PRO_5013341112" description="UPF0173 metal-dependent hydrolase SAMN02745119_02946" evidence="3">
    <location>
        <begin position="24"/>
        <end position="267"/>
    </location>
</feature>
<dbReference type="RefSeq" id="WP_078791159.1">
    <property type="nucleotide sequence ID" value="NZ_FUWR01000021.1"/>
</dbReference>
<dbReference type="GO" id="GO:0016787">
    <property type="term" value="F:hydrolase activity"/>
    <property type="evidence" value="ECO:0007669"/>
    <property type="project" value="UniProtKB-UniRule"/>
</dbReference>
<sequence length="267" mass="28950">MKRLMLFVVLLAFMVLAANAVQAAPAQLTWYGQSAFKVVTPSGKVLLVDPWISNPSNPNAKKDLEELQKVDLIFLTHGHGDHIGDTVEIAKKTGAKLVATFDLQKAMVAYKGFPANQAGFTETGSFGGQISLLYGEVTVLFVPAIHGGSMDTANGPVYAGEPGGFLISVKGGPRIYHTGDTDLFSDMSLLKGQVDIMLLCIGDKFTMGPLRAAQAVEMIRPKKAIPMHFGTFPALTGTPEEFKKGLRRYGLEFLMQQMKVGETINWK</sequence>
<dbReference type="PANTHER" id="PTHR43546">
    <property type="entry name" value="UPF0173 METAL-DEPENDENT HYDROLASE MJ1163-RELATED"/>
    <property type="match status" value="1"/>
</dbReference>
<dbReference type="Pfam" id="PF12706">
    <property type="entry name" value="Lactamase_B_2"/>
    <property type="match status" value="1"/>
</dbReference>
<keyword evidence="6" id="KW-1185">Reference proteome</keyword>
<dbReference type="SUPFAM" id="SSF56281">
    <property type="entry name" value="Metallo-hydrolase/oxidoreductase"/>
    <property type="match status" value="1"/>
</dbReference>
<evidence type="ECO:0000256" key="3">
    <source>
        <dbReference type="SAM" id="SignalP"/>
    </source>
</evidence>
<dbReference type="Gene3D" id="3.60.15.10">
    <property type="entry name" value="Ribonuclease Z/Hydroxyacylglutathione hydrolase-like"/>
    <property type="match status" value="1"/>
</dbReference>
<evidence type="ECO:0000259" key="4">
    <source>
        <dbReference type="SMART" id="SM00849"/>
    </source>
</evidence>
<dbReference type="InterPro" id="IPR050114">
    <property type="entry name" value="UPF0173_UPF0282_UlaG_hydrolase"/>
</dbReference>
<dbReference type="NCBIfam" id="NF001911">
    <property type="entry name" value="PRK00685.1"/>
    <property type="match status" value="1"/>
</dbReference>
<keyword evidence="1 2" id="KW-0378">Hydrolase</keyword>
<organism evidence="5 6">
    <name type="scientific">Trichlorobacter thiogenes</name>
    <dbReference type="NCBI Taxonomy" id="115783"/>
    <lineage>
        <taxon>Bacteria</taxon>
        <taxon>Pseudomonadati</taxon>
        <taxon>Thermodesulfobacteriota</taxon>
        <taxon>Desulfuromonadia</taxon>
        <taxon>Geobacterales</taxon>
        <taxon>Geobacteraceae</taxon>
        <taxon>Trichlorobacter</taxon>
    </lineage>
</organism>
<comment type="similarity">
    <text evidence="2">Belongs to the UPF0173 family.</text>
</comment>
<dbReference type="OrthoDB" id="9789133at2"/>
<protein>
    <recommendedName>
        <fullName evidence="2">UPF0173 metal-dependent hydrolase SAMN02745119_02946</fullName>
    </recommendedName>
</protein>